<dbReference type="OrthoDB" id="3911405at2759"/>
<dbReference type="EMBL" id="JAADJZ010000012">
    <property type="protein sequence ID" value="KAF2871148.1"/>
    <property type="molecule type" value="Genomic_DNA"/>
</dbReference>
<keyword evidence="1" id="KW-0175">Coiled coil</keyword>
<protein>
    <submittedName>
        <fullName evidence="3">Uncharacterized protein</fullName>
    </submittedName>
</protein>
<evidence type="ECO:0000256" key="2">
    <source>
        <dbReference type="SAM" id="MobiDB-lite"/>
    </source>
</evidence>
<feature type="compositionally biased region" description="Low complexity" evidence="2">
    <location>
        <begin position="1"/>
        <end position="15"/>
    </location>
</feature>
<feature type="coiled-coil region" evidence="1">
    <location>
        <begin position="845"/>
        <end position="886"/>
    </location>
</feature>
<reference evidence="3 4" key="1">
    <citation type="submission" date="2020-01" db="EMBL/GenBank/DDBJ databases">
        <authorList>
            <consortium name="DOE Joint Genome Institute"/>
            <person name="Haridas S."/>
            <person name="Albert R."/>
            <person name="Binder M."/>
            <person name="Bloem J."/>
            <person name="Labutti K."/>
            <person name="Salamov A."/>
            <person name="Andreopoulos B."/>
            <person name="Baker S.E."/>
            <person name="Barry K."/>
            <person name="Bills G."/>
            <person name="Bluhm B.H."/>
            <person name="Cannon C."/>
            <person name="Castanera R."/>
            <person name="Culley D.E."/>
            <person name="Daum C."/>
            <person name="Ezra D."/>
            <person name="Gonzalez J.B."/>
            <person name="Henrissat B."/>
            <person name="Kuo A."/>
            <person name="Liang C."/>
            <person name="Lipzen A."/>
            <person name="Lutzoni F."/>
            <person name="Magnuson J."/>
            <person name="Mondo S."/>
            <person name="Nolan M."/>
            <person name="Ohm R."/>
            <person name="Pangilinan J."/>
            <person name="Park H.-J.H."/>
            <person name="Ramirez L."/>
            <person name="Alfaro M."/>
            <person name="Sun H."/>
            <person name="Tritt A."/>
            <person name="Yoshinaga Y."/>
            <person name="Zwiers L.-H.L."/>
            <person name="Turgeon B.G."/>
            <person name="Goodwin S.B."/>
            <person name="Spatafora J.W."/>
            <person name="Crous P.W."/>
            <person name="Grigoriev I.V."/>
        </authorList>
    </citation>
    <scope>NUCLEOTIDE SEQUENCE [LARGE SCALE GENOMIC DNA]</scope>
    <source>
        <strain evidence="3 4">CBS 611.86</strain>
    </source>
</reference>
<feature type="region of interest" description="Disordered" evidence="2">
    <location>
        <begin position="446"/>
        <end position="475"/>
    </location>
</feature>
<organism evidence="3 4">
    <name type="scientific">Massariosphaeria phaeospora</name>
    <dbReference type="NCBI Taxonomy" id="100035"/>
    <lineage>
        <taxon>Eukaryota</taxon>
        <taxon>Fungi</taxon>
        <taxon>Dikarya</taxon>
        <taxon>Ascomycota</taxon>
        <taxon>Pezizomycotina</taxon>
        <taxon>Dothideomycetes</taxon>
        <taxon>Pleosporomycetidae</taxon>
        <taxon>Pleosporales</taxon>
        <taxon>Pleosporales incertae sedis</taxon>
        <taxon>Massariosphaeria</taxon>
    </lineage>
</organism>
<gene>
    <name evidence="3" type="ORF">BDV95DRAFT_573385</name>
</gene>
<proteinExistence type="predicted"/>
<dbReference type="Proteomes" id="UP000481861">
    <property type="component" value="Unassembled WGS sequence"/>
</dbReference>
<name>A0A7C8I594_9PLEO</name>
<dbReference type="Gene3D" id="1.10.287.1490">
    <property type="match status" value="1"/>
</dbReference>
<feature type="compositionally biased region" description="Low complexity" evidence="2">
    <location>
        <begin position="458"/>
        <end position="469"/>
    </location>
</feature>
<feature type="region of interest" description="Disordered" evidence="2">
    <location>
        <begin position="106"/>
        <end position="171"/>
    </location>
</feature>
<feature type="region of interest" description="Disordered" evidence="2">
    <location>
        <begin position="1"/>
        <end position="68"/>
    </location>
</feature>
<keyword evidence="4" id="KW-1185">Reference proteome</keyword>
<feature type="compositionally biased region" description="Polar residues" evidence="2">
    <location>
        <begin position="138"/>
        <end position="158"/>
    </location>
</feature>
<sequence>MPRSYSSHSASPTSYRPRRRSPARRPASPVGSQYEMDMDALGLESTLDATGLEDDHKPKVDVVDTSDIEGPEDFTMNMTYWMTTDLPAAQIKSRKEANVRVEEINADAPLESDQAHNSTEEGTHEVLESSAKEDADIDSTSPTVRVKGTTKSRQTSRASSESSMENEEKVRSYLSALPDSDLGDALTSTPLRVSKHNTLQVPNAAAPKARSLQATVEDYDTPRKPTQETVIHHPTAHATNDHTEGPDAMRCRIAELQSCLDQSQLASKTRITELETILSFNRSELDDMRKDGYKQKEIIAGLERDKELQRESMKSAQTSFTSQLRAQQDELNAKIQEFGAELRLQGLAKLRNQNAEFEQHLKALEESKRMADEQARAKEQLLEQVKAELDQLRHSKQEELEIAKRSHTLQQQQKEQEFTRECNELLKRLSALQTRGDDLQADLTKATAEAKSAREEAQAATALNTTAQTPSDDHSPMISALELRIRSLQSELDSSRAEVSVRDEQLRQNTNLKSRLETVQSQLRESTAELAKKEEELLQSANSDSRMQDLQRRLNTCQTQLKAALIDLDTKEEQLGRNIDLESRLQALRMQLESSRADAAAKDQQILRHIDEQERLDQQLNTARGRIEGLETTISTLRQQLAEEHHASAKARTAVERLEKDLEDTTERLQTTRAEADRRAADLERRLSKVKELKAEAENRSKELQSQYEELVEDNEAKMVDVRSKAEDAVRKAGALIEHERAEKRRLAKQLKASQSEAEQLRTEAAQQTDAAEEQSSSASSSDESCPPSPMPNAKDTEIANLHTLLRKQASAIKTLKSSTSSLRKENARLKSDADAFAAADTEPAIDLQAALNTLRLDKDDLTAELAALREENTRLNTQIESSREDFDAVNKAMDERLAAMLSKAVKERAKLVVGKRDEQWAAGVAKVQAERDVLGRVLLREWGRQEVGGAREGEKQPYRYQYVKRS</sequence>
<feature type="region of interest" description="Disordered" evidence="2">
    <location>
        <begin position="747"/>
        <end position="796"/>
    </location>
</feature>
<feature type="compositionally biased region" description="Basic and acidic residues" evidence="2">
    <location>
        <begin position="53"/>
        <end position="62"/>
    </location>
</feature>
<evidence type="ECO:0000313" key="4">
    <source>
        <dbReference type="Proteomes" id="UP000481861"/>
    </source>
</evidence>
<feature type="compositionally biased region" description="Basic and acidic residues" evidence="2">
    <location>
        <begin position="118"/>
        <end position="134"/>
    </location>
</feature>
<evidence type="ECO:0000313" key="3">
    <source>
        <dbReference type="EMBL" id="KAF2871148.1"/>
    </source>
</evidence>
<dbReference type="AlphaFoldDB" id="A0A7C8I594"/>
<evidence type="ECO:0000256" key="1">
    <source>
        <dbReference type="SAM" id="Coils"/>
    </source>
</evidence>
<accession>A0A7C8I594</accession>
<comment type="caution">
    <text evidence="3">The sequence shown here is derived from an EMBL/GenBank/DDBJ whole genome shotgun (WGS) entry which is preliminary data.</text>
</comment>
<feature type="compositionally biased region" description="Low complexity" evidence="2">
    <location>
        <begin position="763"/>
        <end position="785"/>
    </location>
</feature>